<keyword evidence="2" id="KW-1185">Reference proteome</keyword>
<evidence type="ECO:0000313" key="1">
    <source>
        <dbReference type="EMBL" id="CRK86646.1"/>
    </source>
</evidence>
<proteinExistence type="predicted"/>
<evidence type="ECO:0000313" key="2">
    <source>
        <dbReference type="Proteomes" id="UP000183832"/>
    </source>
</evidence>
<dbReference type="EMBL" id="CVRI01000002">
    <property type="protein sequence ID" value="CRK86646.1"/>
    <property type="molecule type" value="Genomic_DNA"/>
</dbReference>
<dbReference type="Proteomes" id="UP000183832">
    <property type="component" value="Unassembled WGS sequence"/>
</dbReference>
<gene>
    <name evidence="1" type="ORF">CLUMA_CG000482</name>
</gene>
<accession>A0A1J1HJJ9</accession>
<protein>
    <submittedName>
        <fullName evidence="1">CLUMA_CG000482, isoform A</fullName>
    </submittedName>
</protein>
<sequence length="72" mass="8247">MRNTHLYLWCSGLKIEENLVNDSEDEAGRMAVTRHCDWGLKISCGEKSSILINDIKTITTSTTFACWKKIIR</sequence>
<name>A0A1J1HJJ9_9DIPT</name>
<reference evidence="1 2" key="1">
    <citation type="submission" date="2015-04" db="EMBL/GenBank/DDBJ databases">
        <authorList>
            <person name="Syromyatnikov M.Y."/>
            <person name="Popov V.N."/>
        </authorList>
    </citation>
    <scope>NUCLEOTIDE SEQUENCE [LARGE SCALE GENOMIC DNA]</scope>
</reference>
<dbReference type="AlphaFoldDB" id="A0A1J1HJJ9"/>
<organism evidence="1 2">
    <name type="scientific">Clunio marinus</name>
    <dbReference type="NCBI Taxonomy" id="568069"/>
    <lineage>
        <taxon>Eukaryota</taxon>
        <taxon>Metazoa</taxon>
        <taxon>Ecdysozoa</taxon>
        <taxon>Arthropoda</taxon>
        <taxon>Hexapoda</taxon>
        <taxon>Insecta</taxon>
        <taxon>Pterygota</taxon>
        <taxon>Neoptera</taxon>
        <taxon>Endopterygota</taxon>
        <taxon>Diptera</taxon>
        <taxon>Nematocera</taxon>
        <taxon>Chironomoidea</taxon>
        <taxon>Chironomidae</taxon>
        <taxon>Clunio</taxon>
    </lineage>
</organism>